<reference evidence="7" key="2">
    <citation type="submission" date="2017-02" db="EMBL/GenBank/DDBJ databases">
        <title>Sunflower complete genome.</title>
        <authorList>
            <person name="Langlade N."/>
            <person name="Munos S."/>
        </authorList>
    </citation>
    <scope>NUCLEOTIDE SEQUENCE [LARGE SCALE GENOMIC DNA]</scope>
    <source>
        <tissue evidence="7">Leaves</tissue>
    </source>
</reference>
<comment type="cofactor">
    <cofactor evidence="1">
        <name>pyridoxal 5'-phosphate</name>
        <dbReference type="ChEBI" id="CHEBI:597326"/>
    </cofactor>
</comment>
<dbReference type="GO" id="GO:0003941">
    <property type="term" value="F:L-serine ammonia-lyase activity"/>
    <property type="evidence" value="ECO:0000318"/>
    <property type="project" value="GO_Central"/>
</dbReference>
<dbReference type="AlphaFoldDB" id="A0A251S639"/>
<evidence type="ECO:0000313" key="8">
    <source>
        <dbReference type="Proteomes" id="UP000215914"/>
    </source>
</evidence>
<evidence type="ECO:0000256" key="3">
    <source>
        <dbReference type="ARBA" id="ARBA00022898"/>
    </source>
</evidence>
<dbReference type="GO" id="GO:0070179">
    <property type="term" value="P:D-serine biosynthetic process"/>
    <property type="evidence" value="ECO:0000318"/>
    <property type="project" value="GO_Central"/>
</dbReference>
<organism evidence="7 8">
    <name type="scientific">Helianthus annuus</name>
    <name type="common">Common sunflower</name>
    <dbReference type="NCBI Taxonomy" id="4232"/>
    <lineage>
        <taxon>Eukaryota</taxon>
        <taxon>Viridiplantae</taxon>
        <taxon>Streptophyta</taxon>
        <taxon>Embryophyta</taxon>
        <taxon>Tracheophyta</taxon>
        <taxon>Spermatophyta</taxon>
        <taxon>Magnoliopsida</taxon>
        <taxon>eudicotyledons</taxon>
        <taxon>Gunneridae</taxon>
        <taxon>Pentapetalae</taxon>
        <taxon>asterids</taxon>
        <taxon>campanulids</taxon>
        <taxon>Asterales</taxon>
        <taxon>Asteraceae</taxon>
        <taxon>Asteroideae</taxon>
        <taxon>Heliantheae alliance</taxon>
        <taxon>Heliantheae</taxon>
        <taxon>Helianthus</taxon>
    </lineage>
</organism>
<evidence type="ECO:0000313" key="6">
    <source>
        <dbReference type="EMBL" id="KAF5763289.1"/>
    </source>
</evidence>
<dbReference type="Pfam" id="PF00291">
    <property type="entry name" value="PALP"/>
    <property type="match status" value="1"/>
</dbReference>
<keyword evidence="3" id="KW-0663">Pyridoxal phosphate</keyword>
<feature type="chain" id="PRO_5041059520" evidence="4">
    <location>
        <begin position="25"/>
        <end position="170"/>
    </location>
</feature>
<evidence type="ECO:0000256" key="1">
    <source>
        <dbReference type="ARBA" id="ARBA00001933"/>
    </source>
</evidence>
<dbReference type="GO" id="GO:0000287">
    <property type="term" value="F:magnesium ion binding"/>
    <property type="evidence" value="ECO:0000318"/>
    <property type="project" value="GO_Central"/>
</dbReference>
<evidence type="ECO:0000313" key="7">
    <source>
        <dbReference type="EMBL" id="OTF94223.1"/>
    </source>
</evidence>
<proteinExistence type="inferred from homology"/>
<dbReference type="SUPFAM" id="SSF53686">
    <property type="entry name" value="Tryptophan synthase beta subunit-like PLP-dependent enzymes"/>
    <property type="match status" value="1"/>
</dbReference>
<dbReference type="PANTHER" id="PTHR43050:SF1">
    <property type="entry name" value="SERINE RACEMASE"/>
    <property type="match status" value="1"/>
</dbReference>
<reference evidence="6" key="3">
    <citation type="submission" date="2020-06" db="EMBL/GenBank/DDBJ databases">
        <title>Helianthus annuus Genome sequencing and assembly Release 2.</title>
        <authorList>
            <person name="Gouzy J."/>
            <person name="Langlade N."/>
            <person name="Munos S."/>
        </authorList>
    </citation>
    <scope>NUCLEOTIDE SEQUENCE</scope>
    <source>
        <tissue evidence="6">Leaves</tissue>
    </source>
</reference>
<dbReference type="EMBL" id="MNCJ02000330">
    <property type="protein sequence ID" value="KAF5763289.1"/>
    <property type="molecule type" value="Genomic_DNA"/>
</dbReference>
<comment type="similarity">
    <text evidence="2">Belongs to the serine/threonine dehydratase family.</text>
</comment>
<evidence type="ECO:0000256" key="4">
    <source>
        <dbReference type="SAM" id="SignalP"/>
    </source>
</evidence>
<accession>A0A251S639</accession>
<evidence type="ECO:0000256" key="2">
    <source>
        <dbReference type="ARBA" id="ARBA00010869"/>
    </source>
</evidence>
<dbReference type="GO" id="GO:0030170">
    <property type="term" value="F:pyridoxal phosphate binding"/>
    <property type="evidence" value="ECO:0000318"/>
    <property type="project" value="GO_Central"/>
</dbReference>
<gene>
    <name evidence="7" type="ORF">HannXRQ_Chr15g0469751</name>
    <name evidence="6" type="ORF">HanXRQr2_Chr15g0678541</name>
</gene>
<dbReference type="InParanoid" id="A0A251S639"/>
<dbReference type="EMBL" id="CM007904">
    <property type="protein sequence ID" value="OTF94223.1"/>
    <property type="molecule type" value="Genomic_DNA"/>
</dbReference>
<dbReference type="PANTHER" id="PTHR43050">
    <property type="entry name" value="SERINE / THREONINE RACEMASE FAMILY MEMBER"/>
    <property type="match status" value="1"/>
</dbReference>
<dbReference type="Gene3D" id="3.40.50.1100">
    <property type="match status" value="1"/>
</dbReference>
<dbReference type="Gramene" id="mRNA:HanXRQr2_Chr15g0678541">
    <property type="protein sequence ID" value="mRNA:HanXRQr2_Chr15g0678541"/>
    <property type="gene ID" value="HanXRQr2_Chr15g0678541"/>
</dbReference>
<sequence>MNLMLLSCLFGFLIVNAKLKHVGGGLISGVVVGAKSRNPAIRVLGAEPKGADDAAQSKACGRLITLSHTNTIADGLRASLGDITWPIVRDLVDDIITVDDEEILEAMRYNYEVLKVAVEPSAAIGLAAVLSDNSKKNSRWNCSQNIGIVISGGNVDLGALWELFSRITRT</sequence>
<feature type="domain" description="Tryptophan synthase beta chain-like PALP" evidence="5">
    <location>
        <begin position="23"/>
        <end position="152"/>
    </location>
</feature>
<dbReference type="Proteomes" id="UP000215914">
    <property type="component" value="Chromosome 15"/>
</dbReference>
<dbReference type="InterPro" id="IPR036052">
    <property type="entry name" value="TrpB-like_PALP_sf"/>
</dbReference>
<dbReference type="STRING" id="4232.A0A251S639"/>
<name>A0A251S639_HELAN</name>
<reference evidence="6 8" key="1">
    <citation type="journal article" date="2017" name="Nature">
        <title>The sunflower genome provides insights into oil metabolism, flowering and Asterid evolution.</title>
        <authorList>
            <person name="Badouin H."/>
            <person name="Gouzy J."/>
            <person name="Grassa C.J."/>
            <person name="Murat F."/>
            <person name="Staton S.E."/>
            <person name="Cottret L."/>
            <person name="Lelandais-Briere C."/>
            <person name="Owens G.L."/>
            <person name="Carrere S."/>
            <person name="Mayjonade B."/>
            <person name="Legrand L."/>
            <person name="Gill N."/>
            <person name="Kane N.C."/>
            <person name="Bowers J.E."/>
            <person name="Hubner S."/>
            <person name="Bellec A."/>
            <person name="Berard A."/>
            <person name="Berges H."/>
            <person name="Blanchet N."/>
            <person name="Boniface M.C."/>
            <person name="Brunel D."/>
            <person name="Catrice O."/>
            <person name="Chaidir N."/>
            <person name="Claudel C."/>
            <person name="Donnadieu C."/>
            <person name="Faraut T."/>
            <person name="Fievet G."/>
            <person name="Helmstetter N."/>
            <person name="King M."/>
            <person name="Knapp S.J."/>
            <person name="Lai Z."/>
            <person name="Le Paslier M.C."/>
            <person name="Lippi Y."/>
            <person name="Lorenzon L."/>
            <person name="Mandel J.R."/>
            <person name="Marage G."/>
            <person name="Marchand G."/>
            <person name="Marquand E."/>
            <person name="Bret-Mestries E."/>
            <person name="Morien E."/>
            <person name="Nambeesan S."/>
            <person name="Nguyen T."/>
            <person name="Pegot-Espagnet P."/>
            <person name="Pouilly N."/>
            <person name="Raftis F."/>
            <person name="Sallet E."/>
            <person name="Schiex T."/>
            <person name="Thomas J."/>
            <person name="Vandecasteele C."/>
            <person name="Vares D."/>
            <person name="Vear F."/>
            <person name="Vautrin S."/>
            <person name="Crespi M."/>
            <person name="Mangin B."/>
            <person name="Burke J.M."/>
            <person name="Salse J."/>
            <person name="Munos S."/>
            <person name="Vincourt P."/>
            <person name="Rieseberg L.H."/>
            <person name="Langlade N.B."/>
        </authorList>
    </citation>
    <scope>NUCLEOTIDE SEQUENCE [LARGE SCALE GENOMIC DNA]</scope>
    <source>
        <strain evidence="8">cv. SF193</strain>
        <tissue evidence="6">Leaves</tissue>
    </source>
</reference>
<keyword evidence="8" id="KW-1185">Reference proteome</keyword>
<keyword evidence="4" id="KW-0732">Signal</keyword>
<protein>
    <submittedName>
        <fullName evidence="6">Ammonia-lyase, Serine racemase</fullName>
        <ecNumber evidence="6">4.3.1.-</ecNumber>
        <ecNumber evidence="6">5.1.1.18</ecNumber>
    </submittedName>
    <submittedName>
        <fullName evidence="7">Putative tryptophan synthase beta subunit-like PLP-dependent enzyme</fullName>
    </submittedName>
</protein>
<feature type="signal peptide" evidence="4">
    <location>
        <begin position="1"/>
        <end position="24"/>
    </location>
</feature>
<dbReference type="EC" id="4.3.1.-" evidence="6"/>
<evidence type="ECO:0000259" key="5">
    <source>
        <dbReference type="Pfam" id="PF00291"/>
    </source>
</evidence>
<keyword evidence="6" id="KW-0413">Isomerase</keyword>
<keyword evidence="6" id="KW-0456">Lyase</keyword>
<dbReference type="GO" id="GO:0030378">
    <property type="term" value="F:serine racemase activity"/>
    <property type="evidence" value="ECO:0000318"/>
    <property type="project" value="GO_Central"/>
</dbReference>
<dbReference type="GO" id="GO:0008721">
    <property type="term" value="F:D-serine ammonia-lyase activity"/>
    <property type="evidence" value="ECO:0000318"/>
    <property type="project" value="GO_Central"/>
</dbReference>
<dbReference type="InterPro" id="IPR001926">
    <property type="entry name" value="TrpB-like_PALP"/>
</dbReference>
<dbReference type="EC" id="5.1.1.18" evidence="6"/>
<dbReference type="GO" id="GO:0005524">
    <property type="term" value="F:ATP binding"/>
    <property type="evidence" value="ECO:0000318"/>
    <property type="project" value="GO_Central"/>
</dbReference>